<evidence type="ECO:0000313" key="2">
    <source>
        <dbReference type="Proteomes" id="UP001458880"/>
    </source>
</evidence>
<accession>A0AAW1N4L0</accession>
<reference evidence="1 2" key="1">
    <citation type="journal article" date="2024" name="BMC Genomics">
        <title>De novo assembly and annotation of Popillia japonica's genome with initial clues to its potential as an invasive pest.</title>
        <authorList>
            <person name="Cucini C."/>
            <person name="Boschi S."/>
            <person name="Funari R."/>
            <person name="Cardaioli E."/>
            <person name="Iannotti N."/>
            <person name="Marturano G."/>
            <person name="Paoli F."/>
            <person name="Bruttini M."/>
            <person name="Carapelli A."/>
            <person name="Frati F."/>
            <person name="Nardi F."/>
        </authorList>
    </citation>
    <scope>NUCLEOTIDE SEQUENCE [LARGE SCALE GENOMIC DNA]</scope>
    <source>
        <strain evidence="1">DMR45628</strain>
    </source>
</reference>
<dbReference type="AlphaFoldDB" id="A0AAW1N4L0"/>
<protein>
    <submittedName>
        <fullName evidence="1">Uncharacterized protein</fullName>
    </submittedName>
</protein>
<dbReference type="Proteomes" id="UP001458880">
    <property type="component" value="Unassembled WGS sequence"/>
</dbReference>
<keyword evidence="2" id="KW-1185">Reference proteome</keyword>
<organism evidence="1 2">
    <name type="scientific">Popillia japonica</name>
    <name type="common">Japanese beetle</name>
    <dbReference type="NCBI Taxonomy" id="7064"/>
    <lineage>
        <taxon>Eukaryota</taxon>
        <taxon>Metazoa</taxon>
        <taxon>Ecdysozoa</taxon>
        <taxon>Arthropoda</taxon>
        <taxon>Hexapoda</taxon>
        <taxon>Insecta</taxon>
        <taxon>Pterygota</taxon>
        <taxon>Neoptera</taxon>
        <taxon>Endopterygota</taxon>
        <taxon>Coleoptera</taxon>
        <taxon>Polyphaga</taxon>
        <taxon>Scarabaeiformia</taxon>
        <taxon>Scarabaeidae</taxon>
        <taxon>Rutelinae</taxon>
        <taxon>Popillia</taxon>
    </lineage>
</organism>
<name>A0AAW1N4L0_POPJA</name>
<comment type="caution">
    <text evidence="1">The sequence shown here is derived from an EMBL/GenBank/DDBJ whole genome shotgun (WGS) entry which is preliminary data.</text>
</comment>
<evidence type="ECO:0000313" key="1">
    <source>
        <dbReference type="EMBL" id="KAK9753549.1"/>
    </source>
</evidence>
<sequence>MMCEIHGQFLQLNLKQQVHNYKIFYTRKAQETKRNYNDNFINQSDNKSKAEWAVINKKPRYTNKNIALQHYGQNVSKQEEVANILNEFVFVSVGTMQGIPSPSYASQDSNNAGSLYFQPVTTEAIISTVRKLGN</sequence>
<dbReference type="EMBL" id="JASPKY010000012">
    <property type="protein sequence ID" value="KAK9753549.1"/>
    <property type="molecule type" value="Genomic_DNA"/>
</dbReference>
<gene>
    <name evidence="1" type="ORF">QE152_g1908</name>
</gene>
<proteinExistence type="predicted"/>